<accession>A0A0D0A3L9</accession>
<evidence type="ECO:0000313" key="1">
    <source>
        <dbReference type="EMBL" id="KIK32829.1"/>
    </source>
</evidence>
<gene>
    <name evidence="1" type="ORF">CY34DRAFT_18775</name>
</gene>
<protein>
    <submittedName>
        <fullName evidence="1">Uncharacterized protein</fullName>
    </submittedName>
</protein>
<dbReference type="HOGENOM" id="CLU_2456286_0_0_1"/>
<name>A0A0D0A3L9_9AGAM</name>
<dbReference type="EMBL" id="KN836100">
    <property type="protein sequence ID" value="KIK32829.1"/>
    <property type="molecule type" value="Genomic_DNA"/>
</dbReference>
<reference evidence="2" key="2">
    <citation type="submission" date="2015-01" db="EMBL/GenBank/DDBJ databases">
        <title>Evolutionary Origins and Diversification of the Mycorrhizal Mutualists.</title>
        <authorList>
            <consortium name="DOE Joint Genome Institute"/>
            <consortium name="Mycorrhizal Genomics Consortium"/>
            <person name="Kohler A."/>
            <person name="Kuo A."/>
            <person name="Nagy L.G."/>
            <person name="Floudas D."/>
            <person name="Copeland A."/>
            <person name="Barry K.W."/>
            <person name="Cichocki N."/>
            <person name="Veneault-Fourrey C."/>
            <person name="LaButti K."/>
            <person name="Lindquist E.A."/>
            <person name="Lipzen A."/>
            <person name="Lundell T."/>
            <person name="Morin E."/>
            <person name="Murat C."/>
            <person name="Riley R."/>
            <person name="Ohm R."/>
            <person name="Sun H."/>
            <person name="Tunlid A."/>
            <person name="Henrissat B."/>
            <person name="Grigoriev I.V."/>
            <person name="Hibbett D.S."/>
            <person name="Martin F."/>
        </authorList>
    </citation>
    <scope>NUCLEOTIDE SEQUENCE [LARGE SCALE GENOMIC DNA]</scope>
    <source>
        <strain evidence="2">UH-Slu-Lm8-n1</strain>
    </source>
</reference>
<proteinExistence type="predicted"/>
<dbReference type="AlphaFoldDB" id="A0A0D0A3L9"/>
<dbReference type="InParanoid" id="A0A0D0A3L9"/>
<evidence type="ECO:0000313" key="2">
    <source>
        <dbReference type="Proteomes" id="UP000054485"/>
    </source>
</evidence>
<keyword evidence="2" id="KW-1185">Reference proteome</keyword>
<dbReference type="Proteomes" id="UP000054485">
    <property type="component" value="Unassembled WGS sequence"/>
</dbReference>
<dbReference type="OrthoDB" id="3062870at2759"/>
<sequence length="89" mass="10246">MLIEEEMQQVIEYCQWWARWWAESATIRGGKVDDKLLEELQSYAAESWAKAGLSQVSATHTAFMGLLSIKIEINNDYNIEFGDDDNDNN</sequence>
<reference evidence="1 2" key="1">
    <citation type="submission" date="2014-04" db="EMBL/GenBank/DDBJ databases">
        <authorList>
            <consortium name="DOE Joint Genome Institute"/>
            <person name="Kuo A."/>
            <person name="Ruytinx J."/>
            <person name="Rineau F."/>
            <person name="Colpaert J."/>
            <person name="Kohler A."/>
            <person name="Nagy L.G."/>
            <person name="Floudas D."/>
            <person name="Copeland A."/>
            <person name="Barry K.W."/>
            <person name="Cichocki N."/>
            <person name="Veneault-Fourrey C."/>
            <person name="LaButti K."/>
            <person name="Lindquist E.A."/>
            <person name="Lipzen A."/>
            <person name="Lundell T."/>
            <person name="Morin E."/>
            <person name="Murat C."/>
            <person name="Sun H."/>
            <person name="Tunlid A."/>
            <person name="Henrissat B."/>
            <person name="Grigoriev I.V."/>
            <person name="Hibbett D.S."/>
            <person name="Martin F."/>
            <person name="Nordberg H.P."/>
            <person name="Cantor M.N."/>
            <person name="Hua S.X."/>
        </authorList>
    </citation>
    <scope>NUCLEOTIDE SEQUENCE [LARGE SCALE GENOMIC DNA]</scope>
    <source>
        <strain evidence="1 2">UH-Slu-Lm8-n1</strain>
    </source>
</reference>
<organism evidence="1 2">
    <name type="scientific">Suillus luteus UH-Slu-Lm8-n1</name>
    <dbReference type="NCBI Taxonomy" id="930992"/>
    <lineage>
        <taxon>Eukaryota</taxon>
        <taxon>Fungi</taxon>
        <taxon>Dikarya</taxon>
        <taxon>Basidiomycota</taxon>
        <taxon>Agaricomycotina</taxon>
        <taxon>Agaricomycetes</taxon>
        <taxon>Agaricomycetidae</taxon>
        <taxon>Boletales</taxon>
        <taxon>Suillineae</taxon>
        <taxon>Suillaceae</taxon>
        <taxon>Suillus</taxon>
    </lineage>
</organism>